<dbReference type="PANTHER" id="PTHR23523">
    <property type="match status" value="1"/>
</dbReference>
<evidence type="ECO:0000256" key="4">
    <source>
        <dbReference type="SAM" id="Phobius"/>
    </source>
</evidence>
<organism evidence="6 7">
    <name type="scientific">Dickeya lacustris</name>
    <dbReference type="NCBI Taxonomy" id="2259638"/>
    <lineage>
        <taxon>Bacteria</taxon>
        <taxon>Pseudomonadati</taxon>
        <taxon>Pseudomonadota</taxon>
        <taxon>Gammaproteobacteria</taxon>
        <taxon>Enterobacterales</taxon>
        <taxon>Pectobacteriaceae</taxon>
        <taxon>Dickeya</taxon>
    </lineage>
</organism>
<gene>
    <name evidence="6" type="ORF">O1Q98_00210</name>
</gene>
<dbReference type="Proteomes" id="UP001219630">
    <property type="component" value="Chromosome"/>
</dbReference>
<feature type="transmembrane region" description="Helical" evidence="4">
    <location>
        <begin position="332"/>
        <end position="353"/>
    </location>
</feature>
<dbReference type="RefSeq" id="WP_125259825.1">
    <property type="nucleotide sequence ID" value="NZ_CP114280.1"/>
</dbReference>
<evidence type="ECO:0000256" key="1">
    <source>
        <dbReference type="ARBA" id="ARBA00022692"/>
    </source>
</evidence>
<evidence type="ECO:0000313" key="6">
    <source>
        <dbReference type="EMBL" id="WFN55800.1"/>
    </source>
</evidence>
<keyword evidence="2 4" id="KW-1133">Transmembrane helix</keyword>
<feature type="transmembrane region" description="Helical" evidence="4">
    <location>
        <begin position="168"/>
        <end position="189"/>
    </location>
</feature>
<feature type="transmembrane region" description="Helical" evidence="4">
    <location>
        <begin position="79"/>
        <end position="97"/>
    </location>
</feature>
<dbReference type="InterPro" id="IPR036259">
    <property type="entry name" value="MFS_trans_sf"/>
</dbReference>
<dbReference type="PROSITE" id="PS50850">
    <property type="entry name" value="MFS"/>
    <property type="match status" value="1"/>
</dbReference>
<feature type="transmembrane region" description="Helical" evidence="4">
    <location>
        <begin position="50"/>
        <end position="67"/>
    </location>
</feature>
<feature type="transmembrane region" description="Helical" evidence="4">
    <location>
        <begin position="103"/>
        <end position="125"/>
    </location>
</feature>
<dbReference type="InterPro" id="IPR011701">
    <property type="entry name" value="MFS"/>
</dbReference>
<feature type="transmembrane region" description="Helical" evidence="4">
    <location>
        <begin position="137"/>
        <end position="156"/>
    </location>
</feature>
<evidence type="ECO:0000313" key="7">
    <source>
        <dbReference type="Proteomes" id="UP001219630"/>
    </source>
</evidence>
<dbReference type="Gene3D" id="1.20.1250.20">
    <property type="entry name" value="MFS general substrate transporter like domains"/>
    <property type="match status" value="2"/>
</dbReference>
<evidence type="ECO:0000256" key="2">
    <source>
        <dbReference type="ARBA" id="ARBA00022989"/>
    </source>
</evidence>
<dbReference type="Pfam" id="PF07690">
    <property type="entry name" value="MFS_1"/>
    <property type="match status" value="1"/>
</dbReference>
<keyword evidence="1 4" id="KW-0812">Transmembrane</keyword>
<feature type="transmembrane region" description="Helical" evidence="4">
    <location>
        <begin position="209"/>
        <end position="229"/>
    </location>
</feature>
<dbReference type="InterPro" id="IPR052524">
    <property type="entry name" value="MFS_Cyanate_Porter"/>
</dbReference>
<dbReference type="InterPro" id="IPR020846">
    <property type="entry name" value="MFS_dom"/>
</dbReference>
<feature type="domain" description="Major facilitator superfamily (MFS) profile" evidence="5">
    <location>
        <begin position="9"/>
        <end position="387"/>
    </location>
</feature>
<proteinExistence type="predicted"/>
<dbReference type="EMBL" id="CP114280">
    <property type="protein sequence ID" value="WFN55800.1"/>
    <property type="molecule type" value="Genomic_DNA"/>
</dbReference>
<reference evidence="6 7" key="1">
    <citation type="submission" date="2022-12" db="EMBL/GenBank/DDBJ databases">
        <title>Complete genome sequencing of Dickeya lacustris type strain LMG30899.</title>
        <authorList>
            <person name="Dobhal S."/>
            <person name="Arizala D."/>
            <person name="Arif M."/>
        </authorList>
    </citation>
    <scope>NUCLEOTIDE SEQUENCE [LARGE SCALE GENOMIC DNA]</scope>
    <source>
        <strain evidence="6 7">LMG30899</strain>
    </source>
</reference>
<sequence>MSYTRGAGTPFFVVLTILLLGVNLRPVLAGVGPLLAQIQAATGMSDAQAGLLTTLPVFAMGVCALYGGQLQAKLGEHRGIGLGIFGIALACLLRGWLNDTTGLLATAALAGAGIALIQALMPSFIRRRFIRQSSRMMGLYTTAIMAGAALAAASISPLADTLEWDGALAIWSVLATLATITWLIALSLYSPAAPAAHHSTGISSPVRAWSLMLFFGIGTGAYTLVLAWLPPYYSELGWSAAHSGLLLGGLTLTEVVAGLLVSLLINRFPDRRYLLLPVLLLLLLGLAGLILAPQVLVLPVMIALGLGIGALFPLSLIIALDKVDDPQQAGAMMGFVQGGGYLIASLMPLLAGIIRQHTRGLMESWLIMAAGVIVLMVMALRFAPHKRSAPAI</sequence>
<feature type="transmembrane region" description="Helical" evidence="4">
    <location>
        <begin position="241"/>
        <end position="266"/>
    </location>
</feature>
<dbReference type="SUPFAM" id="SSF103473">
    <property type="entry name" value="MFS general substrate transporter"/>
    <property type="match status" value="1"/>
</dbReference>
<evidence type="ECO:0000259" key="5">
    <source>
        <dbReference type="PROSITE" id="PS50850"/>
    </source>
</evidence>
<feature type="transmembrane region" description="Helical" evidence="4">
    <location>
        <begin position="365"/>
        <end position="383"/>
    </location>
</feature>
<dbReference type="PANTHER" id="PTHR23523:SF1">
    <property type="entry name" value="CYANATE TRANSPORT PROTEIN CYNX"/>
    <property type="match status" value="1"/>
</dbReference>
<protein>
    <submittedName>
        <fullName evidence="6">MFS transporter</fullName>
    </submittedName>
</protein>
<keyword evidence="7" id="KW-1185">Reference proteome</keyword>
<name>A0ABY8G7B6_9GAMM</name>
<keyword evidence="3 4" id="KW-0472">Membrane</keyword>
<accession>A0ABY8G7B6</accession>
<feature type="transmembrane region" description="Helical" evidence="4">
    <location>
        <begin position="298"/>
        <end position="320"/>
    </location>
</feature>
<feature type="transmembrane region" description="Helical" evidence="4">
    <location>
        <begin position="273"/>
        <end position="292"/>
    </location>
</feature>
<evidence type="ECO:0000256" key="3">
    <source>
        <dbReference type="ARBA" id="ARBA00023136"/>
    </source>
</evidence>